<dbReference type="PANTHER" id="PTHR44758">
    <property type="entry name" value="NAD(P) TRANSHYDROGENASE SUBUNIT BETA"/>
    <property type="match status" value="1"/>
</dbReference>
<evidence type="ECO:0000313" key="4">
    <source>
        <dbReference type="EMBL" id="SVD35330.1"/>
    </source>
</evidence>
<feature type="transmembrane region" description="Helical" evidence="2">
    <location>
        <begin position="6"/>
        <end position="22"/>
    </location>
</feature>
<proteinExistence type="predicted"/>
<keyword evidence="2" id="KW-1133">Transmembrane helix</keyword>
<dbReference type="InterPro" id="IPR034300">
    <property type="entry name" value="PNTB-like"/>
</dbReference>
<name>A0A382UMB1_9ZZZZ</name>
<feature type="transmembrane region" description="Helical" evidence="2">
    <location>
        <begin position="57"/>
        <end position="74"/>
    </location>
</feature>
<reference evidence="4" key="1">
    <citation type="submission" date="2018-05" db="EMBL/GenBank/DDBJ databases">
        <authorList>
            <person name="Lanie J.A."/>
            <person name="Ng W.-L."/>
            <person name="Kazmierczak K.M."/>
            <person name="Andrzejewski T.M."/>
            <person name="Davidsen T.M."/>
            <person name="Wayne K.J."/>
            <person name="Tettelin H."/>
            <person name="Glass J.I."/>
            <person name="Rusch D."/>
            <person name="Podicherti R."/>
            <person name="Tsui H.-C.T."/>
            <person name="Winkler M.E."/>
        </authorList>
    </citation>
    <scope>NUCLEOTIDE SEQUENCE</scope>
</reference>
<feature type="domain" description="NADP transhydrogenase beta-like" evidence="3">
    <location>
        <begin position="5"/>
        <end position="107"/>
    </location>
</feature>
<dbReference type="AlphaFoldDB" id="A0A382UMB1"/>
<dbReference type="PANTHER" id="PTHR44758:SF1">
    <property type="entry name" value="NAD(P) TRANSHYDROGENASE SUBUNIT BETA"/>
    <property type="match status" value="1"/>
</dbReference>
<sequence length="109" mass="11199">MELSNLFYVLAAVLFILGLKKLSHPKSARTGNAMAAIGMLIAIITTLVAYGGIDYKLIALGVIVGSIIGGTFAIKVEMTGMPQMVALFNGFGGGASALVAAAEFYTKAA</sequence>
<dbReference type="Pfam" id="PF02233">
    <property type="entry name" value="PNTB"/>
    <property type="match status" value="1"/>
</dbReference>
<evidence type="ECO:0000259" key="3">
    <source>
        <dbReference type="Pfam" id="PF02233"/>
    </source>
</evidence>
<keyword evidence="2" id="KW-0812">Transmembrane</keyword>
<evidence type="ECO:0000256" key="2">
    <source>
        <dbReference type="SAM" id="Phobius"/>
    </source>
</evidence>
<accession>A0A382UMB1</accession>
<feature type="transmembrane region" description="Helical" evidence="2">
    <location>
        <begin position="86"/>
        <end position="105"/>
    </location>
</feature>
<keyword evidence="1" id="KW-0520">NAD</keyword>
<feature type="non-terminal residue" evidence="4">
    <location>
        <position position="109"/>
    </location>
</feature>
<protein>
    <recommendedName>
        <fullName evidence="3">NADP transhydrogenase beta-like domain-containing protein</fullName>
    </recommendedName>
</protein>
<evidence type="ECO:0000256" key="1">
    <source>
        <dbReference type="ARBA" id="ARBA00023027"/>
    </source>
</evidence>
<organism evidence="4">
    <name type="scientific">marine metagenome</name>
    <dbReference type="NCBI Taxonomy" id="408172"/>
    <lineage>
        <taxon>unclassified sequences</taxon>
        <taxon>metagenomes</taxon>
        <taxon>ecological metagenomes</taxon>
    </lineage>
</organism>
<dbReference type="EMBL" id="UINC01145291">
    <property type="protein sequence ID" value="SVD35330.1"/>
    <property type="molecule type" value="Genomic_DNA"/>
</dbReference>
<feature type="transmembrane region" description="Helical" evidence="2">
    <location>
        <begin position="34"/>
        <end position="51"/>
    </location>
</feature>
<keyword evidence="2" id="KW-0472">Membrane</keyword>
<gene>
    <name evidence="4" type="ORF">METZ01_LOCUS388184</name>
</gene>